<dbReference type="InterPro" id="IPR051187">
    <property type="entry name" value="Pre-mRNA_3'-end_processing_reg"/>
</dbReference>
<evidence type="ECO:0000256" key="1">
    <source>
        <dbReference type="PROSITE-ProRule" id="PRU00047"/>
    </source>
</evidence>
<keyword evidence="1" id="KW-0862">Zinc</keyword>
<feature type="compositionally biased region" description="Low complexity" evidence="2">
    <location>
        <begin position="165"/>
        <end position="180"/>
    </location>
</feature>
<dbReference type="PANTHER" id="PTHR13484">
    <property type="entry name" value="FIP1-LIKE 1 PROTEIN"/>
    <property type="match status" value="1"/>
</dbReference>
<dbReference type="GO" id="GO:0003676">
    <property type="term" value="F:nucleic acid binding"/>
    <property type="evidence" value="ECO:0007669"/>
    <property type="project" value="InterPro"/>
</dbReference>
<keyword evidence="1" id="KW-0479">Metal-binding</keyword>
<feature type="domain" description="CCHC-type" evidence="3">
    <location>
        <begin position="17"/>
        <end position="32"/>
    </location>
</feature>
<feature type="compositionally biased region" description="Low complexity" evidence="2">
    <location>
        <begin position="190"/>
        <end position="210"/>
    </location>
</feature>
<evidence type="ECO:0000256" key="2">
    <source>
        <dbReference type="SAM" id="MobiDB-lite"/>
    </source>
</evidence>
<protein>
    <recommendedName>
        <fullName evidence="3">CCHC-type domain-containing protein</fullName>
    </recommendedName>
</protein>
<feature type="compositionally biased region" description="Basic and acidic residues" evidence="2">
    <location>
        <begin position="549"/>
        <end position="571"/>
    </location>
</feature>
<accession>A0A2T2ZSH1</accession>
<reference evidence="4 5" key="1">
    <citation type="journal article" date="2018" name="Mycol. Prog.">
        <title>Coniella lustricola, a new species from submerged detritus.</title>
        <authorList>
            <person name="Raudabaugh D.B."/>
            <person name="Iturriaga T."/>
            <person name="Carver A."/>
            <person name="Mondo S."/>
            <person name="Pangilinan J."/>
            <person name="Lipzen A."/>
            <person name="He G."/>
            <person name="Amirebrahimi M."/>
            <person name="Grigoriev I.V."/>
            <person name="Miller A.N."/>
        </authorList>
    </citation>
    <scope>NUCLEOTIDE SEQUENCE [LARGE SCALE GENOMIC DNA]</scope>
    <source>
        <strain evidence="4 5">B22-T-1</strain>
    </source>
</reference>
<dbReference type="GO" id="GO:0005847">
    <property type="term" value="C:mRNA cleavage and polyadenylation specificity factor complex"/>
    <property type="evidence" value="ECO:0007669"/>
    <property type="project" value="TreeGrafter"/>
</dbReference>
<keyword evidence="5" id="KW-1185">Reference proteome</keyword>
<evidence type="ECO:0000313" key="5">
    <source>
        <dbReference type="Proteomes" id="UP000241462"/>
    </source>
</evidence>
<name>A0A2T2ZSH1_9PEZI</name>
<dbReference type="GO" id="GO:0008270">
    <property type="term" value="F:zinc ion binding"/>
    <property type="evidence" value="ECO:0007669"/>
    <property type="project" value="UniProtKB-KW"/>
</dbReference>
<feature type="compositionally biased region" description="Basic and acidic residues" evidence="2">
    <location>
        <begin position="663"/>
        <end position="677"/>
    </location>
</feature>
<dbReference type="PANTHER" id="PTHR13484:SF0">
    <property type="entry name" value="PRE-MRNA 3'-END-PROCESSING FACTOR FIP1"/>
    <property type="match status" value="1"/>
</dbReference>
<feature type="compositionally biased region" description="Pro residues" evidence="2">
    <location>
        <begin position="76"/>
        <end position="96"/>
    </location>
</feature>
<feature type="compositionally biased region" description="Pro residues" evidence="2">
    <location>
        <begin position="211"/>
        <end position="240"/>
    </location>
</feature>
<gene>
    <name evidence="4" type="ORF">BD289DRAFT_487219</name>
</gene>
<dbReference type="InParanoid" id="A0A2T2ZSH1"/>
<organism evidence="4 5">
    <name type="scientific">Coniella lustricola</name>
    <dbReference type="NCBI Taxonomy" id="2025994"/>
    <lineage>
        <taxon>Eukaryota</taxon>
        <taxon>Fungi</taxon>
        <taxon>Dikarya</taxon>
        <taxon>Ascomycota</taxon>
        <taxon>Pezizomycotina</taxon>
        <taxon>Sordariomycetes</taxon>
        <taxon>Sordariomycetidae</taxon>
        <taxon>Diaporthales</taxon>
        <taxon>Schizoparmaceae</taxon>
        <taxon>Coniella</taxon>
    </lineage>
</organism>
<feature type="compositionally biased region" description="Basic and acidic residues" evidence="2">
    <location>
        <begin position="634"/>
        <end position="650"/>
    </location>
</feature>
<evidence type="ECO:0000259" key="3">
    <source>
        <dbReference type="PROSITE" id="PS50158"/>
    </source>
</evidence>
<feature type="compositionally biased region" description="Pro residues" evidence="2">
    <location>
        <begin position="104"/>
        <end position="140"/>
    </location>
</feature>
<evidence type="ECO:0000313" key="4">
    <source>
        <dbReference type="EMBL" id="PSR75170.1"/>
    </source>
</evidence>
<feature type="compositionally biased region" description="Low complexity" evidence="2">
    <location>
        <begin position="324"/>
        <end position="335"/>
    </location>
</feature>
<feature type="compositionally biased region" description="Low complexity" evidence="2">
    <location>
        <begin position="700"/>
        <end position="715"/>
    </location>
</feature>
<feature type="compositionally biased region" description="Basic residues" evidence="2">
    <location>
        <begin position="687"/>
        <end position="699"/>
    </location>
</feature>
<dbReference type="AlphaFoldDB" id="A0A2T2ZSH1"/>
<feature type="region of interest" description="Disordered" evidence="2">
    <location>
        <begin position="34"/>
        <end position="376"/>
    </location>
</feature>
<sequence length="766" mass="84907">MTDHAPGLEASRNDGGCFNCGSQHHFAYACPEPVRKDPHGAGLFRQRQAERNKQGGAASGADSLKTKSGLVVTRYGPPPSSLPPPPPPPSQFPPPSTSWGPGASYPPPPSVVPPPPSYGQQPPMPYPPPTQSLPPYPPYPSANSGYGLPPAPLPPLPPPPPPPAAATAPGLPYNPYGSTSYPPPPPPPSAYHSAPPYPSGASHAPGTYTAPYPPPPQGYSGAPPPSYQVPPAPVPPPPGYAPGFGASLPPIPPPPSSFRAPGYDSSPPQSSLYPPPQTSDWSRDSNGHGHGHGQNRQRDRRDRRNDRERGPKNRQHRRDHENHNQQQQQQQQPRGRGQRRDRASQRPPSVSRQQSPRPSVANSIAETEEPKMEVPLPAKDVEEVVGDEVDSPEQEFDWDLAKAFVELETKPADPVGKPLAAEWNDDPTIPPAYNAKCIKTVFYDSNNPDAFLASVRDTKYWTEIQRDPVFRFRRGMVTVQFPGSHHEYFTYHCCQSTKATWSKGRDIVPVPSDLALCDLAKPRHNHHGSLPRREDEGAIKSVNTKRNRHEHEDHKRDVKRPRNQDKRDRSPAARLPPRPSPREGDGEVDSWTPRRRESRVESPRRPYSRDEYSQSPGSYRLHSSERLGPQSSTQRHDSGYHSAHSVEKLRQYRNGRGGSHLSPRLDGDTDNGRRPSDQLRSPNSIKPRSHSRSHSRSRSRSPTPRSRTTRSRTSPAAESEDDSGMSDLEYELLGWERPKKTKKSVAQKPVIKKQRVKVNDAFSRRW</sequence>
<feature type="compositionally biased region" description="Low complexity" evidence="2">
    <location>
        <begin position="345"/>
        <end position="360"/>
    </location>
</feature>
<feature type="compositionally biased region" description="Basic and acidic residues" evidence="2">
    <location>
        <begin position="592"/>
        <end position="612"/>
    </location>
</feature>
<keyword evidence="1" id="KW-0863">Zinc-finger</keyword>
<feature type="region of interest" description="Disordered" evidence="2">
    <location>
        <begin position="524"/>
        <end position="726"/>
    </location>
</feature>
<dbReference type="STRING" id="2025994.A0A2T2ZSH1"/>
<dbReference type="InterPro" id="IPR001878">
    <property type="entry name" value="Znf_CCHC"/>
</dbReference>
<feature type="compositionally biased region" description="Pro residues" evidence="2">
    <location>
        <begin position="149"/>
        <end position="164"/>
    </location>
</feature>
<dbReference type="OrthoDB" id="3550095at2759"/>
<feature type="compositionally biased region" description="Basic and acidic residues" evidence="2">
    <location>
        <begin position="296"/>
        <end position="311"/>
    </location>
</feature>
<feature type="compositionally biased region" description="Low complexity" evidence="2">
    <location>
        <begin position="257"/>
        <end position="272"/>
    </location>
</feature>
<proteinExistence type="predicted"/>
<dbReference type="Proteomes" id="UP000241462">
    <property type="component" value="Unassembled WGS sequence"/>
</dbReference>
<dbReference type="EMBL" id="KZ678792">
    <property type="protein sequence ID" value="PSR75170.1"/>
    <property type="molecule type" value="Genomic_DNA"/>
</dbReference>
<dbReference type="PROSITE" id="PS50158">
    <property type="entry name" value="ZF_CCHC"/>
    <property type="match status" value="1"/>
</dbReference>